<feature type="signal peptide" evidence="1">
    <location>
        <begin position="1"/>
        <end position="22"/>
    </location>
</feature>
<evidence type="ECO:0000313" key="2">
    <source>
        <dbReference type="EMBL" id="JAS40085.1"/>
    </source>
</evidence>
<gene>
    <name evidence="2" type="ORF">g.48822</name>
</gene>
<organism evidence="2">
    <name type="scientific">Cuerna arida</name>
    <dbReference type="NCBI Taxonomy" id="1464854"/>
    <lineage>
        <taxon>Eukaryota</taxon>
        <taxon>Metazoa</taxon>
        <taxon>Ecdysozoa</taxon>
        <taxon>Arthropoda</taxon>
        <taxon>Hexapoda</taxon>
        <taxon>Insecta</taxon>
        <taxon>Pterygota</taxon>
        <taxon>Neoptera</taxon>
        <taxon>Paraneoptera</taxon>
        <taxon>Hemiptera</taxon>
        <taxon>Auchenorrhyncha</taxon>
        <taxon>Membracoidea</taxon>
        <taxon>Cicadellidae</taxon>
        <taxon>Cicadellinae</taxon>
        <taxon>Proconiini</taxon>
        <taxon>Cuerna</taxon>
    </lineage>
</organism>
<accession>A0A1B6EQ68</accession>
<feature type="chain" id="PRO_5008582287" evidence="1">
    <location>
        <begin position="23"/>
        <end position="167"/>
    </location>
</feature>
<dbReference type="EMBL" id="GECZ01029684">
    <property type="protein sequence ID" value="JAS40085.1"/>
    <property type="molecule type" value="Transcribed_RNA"/>
</dbReference>
<protein>
    <submittedName>
        <fullName evidence="2">Uncharacterized protein</fullName>
    </submittedName>
</protein>
<keyword evidence="1" id="KW-0732">Signal</keyword>
<dbReference type="AlphaFoldDB" id="A0A1B6EQ68"/>
<reference evidence="2" key="1">
    <citation type="submission" date="2015-11" db="EMBL/GenBank/DDBJ databases">
        <title>De novo transcriptome assembly of four potential Pierce s Disease insect vectors from Arizona vineyards.</title>
        <authorList>
            <person name="Tassone E.E."/>
        </authorList>
    </citation>
    <scope>NUCLEOTIDE SEQUENCE</scope>
</reference>
<proteinExistence type="predicted"/>
<name>A0A1B6EQ68_9HEMI</name>
<sequence>MTFQILPRLFFVLLLFLPLTFGNEEVKVAFRTLADIDDQGVDLVSSKDIADVCETLRTLDESLTKMFTDPPVDGGEELMKELRTYNQACLHLLNHCLEDKGKAFTAAKDMLERGGPEFLDVDINEDQLEQRFQWEKDALEDMQSARKKTNILWYDLWRIYNKVPLTK</sequence>
<evidence type="ECO:0000256" key="1">
    <source>
        <dbReference type="SAM" id="SignalP"/>
    </source>
</evidence>